<dbReference type="InterPro" id="IPR036691">
    <property type="entry name" value="Endo/exonu/phosph_ase_sf"/>
</dbReference>
<evidence type="ECO:0000313" key="3">
    <source>
        <dbReference type="Proteomes" id="UP000325315"/>
    </source>
</evidence>
<dbReference type="Gene3D" id="3.60.10.10">
    <property type="entry name" value="Endonuclease/exonuclease/phosphatase"/>
    <property type="match status" value="1"/>
</dbReference>
<dbReference type="InterPro" id="IPR005135">
    <property type="entry name" value="Endo/exonuclease/phosphatase"/>
</dbReference>
<evidence type="ECO:0000313" key="2">
    <source>
        <dbReference type="EMBL" id="KAA3486448.1"/>
    </source>
</evidence>
<keyword evidence="2" id="KW-0695">RNA-directed DNA polymerase</keyword>
<proteinExistence type="predicted"/>
<keyword evidence="3" id="KW-1185">Reference proteome</keyword>
<dbReference type="GO" id="GO:0003964">
    <property type="term" value="F:RNA-directed DNA polymerase activity"/>
    <property type="evidence" value="ECO:0007669"/>
    <property type="project" value="UniProtKB-KW"/>
</dbReference>
<name>A0A5B6WYB3_9ROSI</name>
<dbReference type="Pfam" id="PF03372">
    <property type="entry name" value="Exo_endo_phos"/>
    <property type="match status" value="1"/>
</dbReference>
<evidence type="ECO:0000259" key="1">
    <source>
        <dbReference type="Pfam" id="PF03372"/>
    </source>
</evidence>
<accession>A0A5B6WYB3</accession>
<keyword evidence="2" id="KW-0808">Transferase</keyword>
<dbReference type="OrthoDB" id="851173at2759"/>
<comment type="caution">
    <text evidence="2">The sequence shown here is derived from an EMBL/GenBank/DDBJ whole genome shotgun (WGS) entry which is preliminary data.</text>
</comment>
<dbReference type="EMBL" id="SMMG02000001">
    <property type="protein sequence ID" value="KAA3486448.1"/>
    <property type="molecule type" value="Genomic_DNA"/>
</dbReference>
<reference evidence="3" key="1">
    <citation type="journal article" date="2019" name="Plant Biotechnol. J.">
        <title>Genome sequencing of the Australian wild diploid species Gossypium australe highlights disease resistance and delayed gland morphogenesis.</title>
        <authorList>
            <person name="Cai Y."/>
            <person name="Cai X."/>
            <person name="Wang Q."/>
            <person name="Wang P."/>
            <person name="Zhang Y."/>
            <person name="Cai C."/>
            <person name="Xu Y."/>
            <person name="Wang K."/>
            <person name="Zhou Z."/>
            <person name="Wang C."/>
            <person name="Geng S."/>
            <person name="Li B."/>
            <person name="Dong Q."/>
            <person name="Hou Y."/>
            <person name="Wang H."/>
            <person name="Ai P."/>
            <person name="Liu Z."/>
            <person name="Yi F."/>
            <person name="Sun M."/>
            <person name="An G."/>
            <person name="Cheng J."/>
            <person name="Zhang Y."/>
            <person name="Shi Q."/>
            <person name="Xie Y."/>
            <person name="Shi X."/>
            <person name="Chang Y."/>
            <person name="Huang F."/>
            <person name="Chen Y."/>
            <person name="Hong S."/>
            <person name="Mi L."/>
            <person name="Sun Q."/>
            <person name="Zhang L."/>
            <person name="Zhou B."/>
            <person name="Peng R."/>
            <person name="Zhang X."/>
            <person name="Liu F."/>
        </authorList>
    </citation>
    <scope>NUCLEOTIDE SEQUENCE [LARGE SCALE GENOMIC DNA]</scope>
    <source>
        <strain evidence="3">cv. PA1801</strain>
    </source>
</reference>
<gene>
    <name evidence="2" type="ORF">EPI10_030357</name>
</gene>
<dbReference type="AlphaFoldDB" id="A0A5B6WYB3"/>
<dbReference type="Proteomes" id="UP000325315">
    <property type="component" value="Unassembled WGS sequence"/>
</dbReference>
<dbReference type="PANTHER" id="PTHR33710">
    <property type="entry name" value="BNAC02G09200D PROTEIN"/>
    <property type="match status" value="1"/>
</dbReference>
<keyword evidence="2" id="KW-0548">Nucleotidyltransferase</keyword>
<organism evidence="2 3">
    <name type="scientific">Gossypium australe</name>
    <dbReference type="NCBI Taxonomy" id="47621"/>
    <lineage>
        <taxon>Eukaryota</taxon>
        <taxon>Viridiplantae</taxon>
        <taxon>Streptophyta</taxon>
        <taxon>Embryophyta</taxon>
        <taxon>Tracheophyta</taxon>
        <taxon>Spermatophyta</taxon>
        <taxon>Magnoliopsida</taxon>
        <taxon>eudicotyledons</taxon>
        <taxon>Gunneridae</taxon>
        <taxon>Pentapetalae</taxon>
        <taxon>rosids</taxon>
        <taxon>malvids</taxon>
        <taxon>Malvales</taxon>
        <taxon>Malvaceae</taxon>
        <taxon>Malvoideae</taxon>
        <taxon>Gossypium</taxon>
    </lineage>
</organism>
<sequence length="345" mass="40021">MKILSWNVRGLGRPRTVSRLKNKLQAINPRILFLIETKLSAKKMEMVRLKCGYENGIDIGSIGSRGGLSLGWKRNSLTNLISFSSYHIDVEVNDTGCGDKWRLTGFYGNPDERGRSASWNLLRQLSNNNSLPWVVLGDFNEIAISFEKKGGRRSERQMLAFRKVLEDCNLNDLGFRGRWFTWERGKFSSTNIRERLDRGVATLNWLELFPSFQVDHLTHSFSDHCPILLDTVGVERLDDKDHFNNFRFEAKRCLESTFEELVRGWWTDSVGNIPNRLEYLGQKMQAWSKNVSDDILAEIAEAQLDLNLEADKEELFWEQRARVNWLKNGDRNTSFFHKMAGQRHI</sequence>
<feature type="domain" description="Endonuclease/exonuclease/phosphatase" evidence="1">
    <location>
        <begin position="4"/>
        <end position="224"/>
    </location>
</feature>
<protein>
    <submittedName>
        <fullName evidence="2">Reverse transcriptase</fullName>
    </submittedName>
</protein>
<dbReference type="PANTHER" id="PTHR33710:SF73">
    <property type="entry name" value="ZINC KNUCKLE CX2CX4HX4C DOMAIN-CONTAINING PROTEIN"/>
    <property type="match status" value="1"/>
</dbReference>
<dbReference type="SUPFAM" id="SSF56219">
    <property type="entry name" value="DNase I-like"/>
    <property type="match status" value="1"/>
</dbReference>